<keyword evidence="4" id="KW-1185">Reference proteome</keyword>
<keyword evidence="1" id="KW-0862">Zinc</keyword>
<gene>
    <name evidence="3" type="ORF">NQ317_015378</name>
</gene>
<dbReference type="Proteomes" id="UP001162164">
    <property type="component" value="Unassembled WGS sequence"/>
</dbReference>
<name>A0ABQ9J3L8_9CUCU</name>
<protein>
    <recommendedName>
        <fullName evidence="2">CCHC-type domain-containing protein</fullName>
    </recommendedName>
</protein>
<evidence type="ECO:0000313" key="4">
    <source>
        <dbReference type="Proteomes" id="UP001162164"/>
    </source>
</evidence>
<dbReference type="EMBL" id="JAPWTJ010001314">
    <property type="protein sequence ID" value="KAJ8972658.1"/>
    <property type="molecule type" value="Genomic_DNA"/>
</dbReference>
<keyword evidence="1" id="KW-0479">Metal-binding</keyword>
<organism evidence="3 4">
    <name type="scientific">Molorchus minor</name>
    <dbReference type="NCBI Taxonomy" id="1323400"/>
    <lineage>
        <taxon>Eukaryota</taxon>
        <taxon>Metazoa</taxon>
        <taxon>Ecdysozoa</taxon>
        <taxon>Arthropoda</taxon>
        <taxon>Hexapoda</taxon>
        <taxon>Insecta</taxon>
        <taxon>Pterygota</taxon>
        <taxon>Neoptera</taxon>
        <taxon>Endopterygota</taxon>
        <taxon>Coleoptera</taxon>
        <taxon>Polyphaga</taxon>
        <taxon>Cucujiformia</taxon>
        <taxon>Chrysomeloidea</taxon>
        <taxon>Cerambycidae</taxon>
        <taxon>Lamiinae</taxon>
        <taxon>Monochamini</taxon>
        <taxon>Molorchus</taxon>
    </lineage>
</organism>
<dbReference type="PROSITE" id="PS50158">
    <property type="entry name" value="ZF_CCHC"/>
    <property type="match status" value="1"/>
</dbReference>
<proteinExistence type="predicted"/>
<evidence type="ECO:0000256" key="1">
    <source>
        <dbReference type="PROSITE-ProRule" id="PRU00047"/>
    </source>
</evidence>
<feature type="domain" description="CCHC-type" evidence="2">
    <location>
        <begin position="193"/>
        <end position="208"/>
    </location>
</feature>
<keyword evidence="1" id="KW-0863">Zinc-finger</keyword>
<accession>A0ABQ9J3L8</accession>
<dbReference type="InterPro" id="IPR001878">
    <property type="entry name" value="Znf_CCHC"/>
</dbReference>
<evidence type="ECO:0000259" key="2">
    <source>
        <dbReference type="PROSITE" id="PS50158"/>
    </source>
</evidence>
<dbReference type="SMART" id="SM00343">
    <property type="entry name" value="ZnF_C2HC"/>
    <property type="match status" value="2"/>
</dbReference>
<dbReference type="Pfam" id="PF00098">
    <property type="entry name" value="zf-CCHC"/>
    <property type="match status" value="1"/>
</dbReference>
<dbReference type="InterPro" id="IPR036875">
    <property type="entry name" value="Znf_CCHC_sf"/>
</dbReference>
<reference evidence="3" key="1">
    <citation type="journal article" date="2023" name="Insect Mol. Biol.">
        <title>Genome sequencing provides insights into the evolution of gene families encoding plant cell wall-degrading enzymes in longhorned beetles.</title>
        <authorList>
            <person name="Shin N.R."/>
            <person name="Okamura Y."/>
            <person name="Kirsch R."/>
            <person name="Pauchet Y."/>
        </authorList>
    </citation>
    <scope>NUCLEOTIDE SEQUENCE</scope>
    <source>
        <strain evidence="3">MMC_N1</strain>
    </source>
</reference>
<evidence type="ECO:0000313" key="3">
    <source>
        <dbReference type="EMBL" id="KAJ8972658.1"/>
    </source>
</evidence>
<comment type="caution">
    <text evidence="3">The sequence shown here is derived from an EMBL/GenBank/DDBJ whole genome shotgun (WGS) entry which is preliminary data.</text>
</comment>
<sequence>MGAQNQKRKHQDTEAIFVAKGGATMLKETKEKLKTDSAGAQGIRKIRKSKDGKMIIILAGEGGSSISELKEKQVVAKISLKIAGESRNTTLYIRNIEEINTREEVQETLERELGENSKLVQVGQLRPYYGGGHNIIVSEEKSVAKQMVKKKKIRIRLNWCQIAERKNVRQCYRCLAYGHRKYECRFRKDIGGKCRKCGQAGHKIKECRAEFCLSCDREGHKTGTGRCPEFRKALNKEKTRANRKKNTNS</sequence>
<dbReference type="SUPFAM" id="SSF57756">
    <property type="entry name" value="Retrovirus zinc finger-like domains"/>
    <property type="match status" value="1"/>
</dbReference>
<dbReference type="Gene3D" id="4.10.60.10">
    <property type="entry name" value="Zinc finger, CCHC-type"/>
    <property type="match status" value="1"/>
</dbReference>